<dbReference type="AlphaFoldDB" id="A0AAE1LND7"/>
<gene>
    <name evidence="6" type="ORF">KUF71_012348</name>
</gene>
<dbReference type="GO" id="GO:0008113">
    <property type="term" value="F:peptide-methionine (S)-S-oxide reductase activity"/>
    <property type="evidence" value="ECO:0007669"/>
    <property type="project" value="UniProtKB-EC"/>
</dbReference>
<keyword evidence="7" id="KW-1185">Reference proteome</keyword>
<protein>
    <recommendedName>
        <fullName evidence="2">peptide-methionine (S)-S-oxide reductase</fullName>
        <ecNumber evidence="2">1.8.4.11</ecNumber>
    </recommendedName>
    <alternativeName>
        <fullName evidence="4">Peptide-methionine (S)-S-oxide reductase</fullName>
    </alternativeName>
</protein>
<accession>A0AAE1LND7</accession>
<dbReference type="PANTHER" id="PTHR43774:SF1">
    <property type="entry name" value="PEPTIDE METHIONINE SULFOXIDE REDUCTASE MSRA 2"/>
    <property type="match status" value="1"/>
</dbReference>
<name>A0AAE1LND7_9NEOP</name>
<dbReference type="InterPro" id="IPR002569">
    <property type="entry name" value="Met_Sox_Rdtase_MsrA_dom"/>
</dbReference>
<dbReference type="Pfam" id="PF01625">
    <property type="entry name" value="PMSR"/>
    <property type="match status" value="1"/>
</dbReference>
<dbReference type="EC" id="1.8.4.11" evidence="2"/>
<organism evidence="6 7">
    <name type="scientific">Frankliniella fusca</name>
    <dbReference type="NCBI Taxonomy" id="407009"/>
    <lineage>
        <taxon>Eukaryota</taxon>
        <taxon>Metazoa</taxon>
        <taxon>Ecdysozoa</taxon>
        <taxon>Arthropoda</taxon>
        <taxon>Hexapoda</taxon>
        <taxon>Insecta</taxon>
        <taxon>Pterygota</taxon>
        <taxon>Neoptera</taxon>
        <taxon>Paraneoptera</taxon>
        <taxon>Thysanoptera</taxon>
        <taxon>Terebrantia</taxon>
        <taxon>Thripoidea</taxon>
        <taxon>Thripidae</taxon>
        <taxon>Frankliniella</taxon>
    </lineage>
</organism>
<reference evidence="6" key="2">
    <citation type="journal article" date="2023" name="BMC Genomics">
        <title>Pest status, molecular evolution, and epigenetic factors derived from the genome assembly of Frankliniella fusca, a thysanopteran phytovirus vector.</title>
        <authorList>
            <person name="Catto M.A."/>
            <person name="Labadie P.E."/>
            <person name="Jacobson A.L."/>
            <person name="Kennedy G.G."/>
            <person name="Srinivasan R."/>
            <person name="Hunt B.G."/>
        </authorList>
    </citation>
    <scope>NUCLEOTIDE SEQUENCE</scope>
    <source>
        <strain evidence="6">PL_HMW_Pooled</strain>
    </source>
</reference>
<sequence length="141" mass="15832">PRLARWCSRPTMSPLHDVTVPTEKATFCMGCYWAPECTFGVLAGVIRTRVGHAGAEETAPREECHEAIEMDFDPSVISYQQLLEVFWLHHDPTVEVPCEYASAILYHSPSQKELAERSVAAQPRPVLTKVLPAKVFHEAEE</sequence>
<comment type="caution">
    <text evidence="6">The sequence shown here is derived from an EMBL/GenBank/DDBJ whole genome shotgun (WGS) entry which is preliminary data.</text>
</comment>
<dbReference type="PANTHER" id="PTHR43774">
    <property type="entry name" value="PEPTIDE METHIONINE SULFOXIDE REDUCTASE"/>
    <property type="match status" value="1"/>
</dbReference>
<dbReference type="InterPro" id="IPR036509">
    <property type="entry name" value="Met_Sox_Rdtase_MsrA_sf"/>
</dbReference>
<evidence type="ECO:0000256" key="4">
    <source>
        <dbReference type="ARBA" id="ARBA00030643"/>
    </source>
</evidence>
<evidence type="ECO:0000313" key="6">
    <source>
        <dbReference type="EMBL" id="KAK3924397.1"/>
    </source>
</evidence>
<feature type="non-terminal residue" evidence="6">
    <location>
        <position position="1"/>
    </location>
</feature>
<reference evidence="6" key="1">
    <citation type="submission" date="2021-07" db="EMBL/GenBank/DDBJ databases">
        <authorList>
            <person name="Catto M.A."/>
            <person name="Jacobson A."/>
            <person name="Kennedy G."/>
            <person name="Labadie P."/>
            <person name="Hunt B.G."/>
            <person name="Srinivasan R."/>
        </authorList>
    </citation>
    <scope>NUCLEOTIDE SEQUENCE</scope>
    <source>
        <strain evidence="6">PL_HMW_Pooled</strain>
        <tissue evidence="6">Head</tissue>
    </source>
</reference>
<evidence type="ECO:0000256" key="2">
    <source>
        <dbReference type="ARBA" id="ARBA00012502"/>
    </source>
</evidence>
<comment type="similarity">
    <text evidence="1">Belongs to the MsrA Met sulfoxide reductase family.</text>
</comment>
<evidence type="ECO:0000259" key="5">
    <source>
        <dbReference type="Pfam" id="PF01625"/>
    </source>
</evidence>
<dbReference type="EMBL" id="JAHWGI010001182">
    <property type="protein sequence ID" value="KAK3924397.1"/>
    <property type="molecule type" value="Genomic_DNA"/>
</dbReference>
<dbReference type="Proteomes" id="UP001219518">
    <property type="component" value="Unassembled WGS sequence"/>
</dbReference>
<keyword evidence="3" id="KW-0560">Oxidoreductase</keyword>
<proteinExistence type="inferred from homology"/>
<evidence type="ECO:0000256" key="1">
    <source>
        <dbReference type="ARBA" id="ARBA00005591"/>
    </source>
</evidence>
<dbReference type="SUPFAM" id="SSF55068">
    <property type="entry name" value="Peptide methionine sulfoxide reductase"/>
    <property type="match status" value="1"/>
</dbReference>
<dbReference type="Gene3D" id="3.30.1060.10">
    <property type="entry name" value="Peptide methionine sulphoxide reductase MsrA"/>
    <property type="match status" value="1"/>
</dbReference>
<evidence type="ECO:0000256" key="3">
    <source>
        <dbReference type="ARBA" id="ARBA00023002"/>
    </source>
</evidence>
<evidence type="ECO:0000313" key="7">
    <source>
        <dbReference type="Proteomes" id="UP001219518"/>
    </source>
</evidence>
<feature type="domain" description="Peptide methionine sulphoxide reductase MsrA" evidence="5">
    <location>
        <begin position="24"/>
        <end position="141"/>
    </location>
</feature>